<protein>
    <submittedName>
        <fullName evidence="2">Type I secretion protein</fullName>
    </submittedName>
</protein>
<organism evidence="2 3">
    <name type="scientific">Thalassococcus profundi</name>
    <dbReference type="NCBI Taxonomy" id="2282382"/>
    <lineage>
        <taxon>Bacteria</taxon>
        <taxon>Pseudomonadati</taxon>
        <taxon>Pseudomonadota</taxon>
        <taxon>Alphaproteobacteria</taxon>
        <taxon>Rhodobacterales</taxon>
        <taxon>Roseobacteraceae</taxon>
        <taxon>Thalassococcus</taxon>
    </lineage>
</organism>
<dbReference type="InterPro" id="IPR028992">
    <property type="entry name" value="Hedgehog/Intein_dom"/>
</dbReference>
<evidence type="ECO:0000259" key="1">
    <source>
        <dbReference type="Pfam" id="PF13403"/>
    </source>
</evidence>
<sequence length="394" mass="43267">MRRAGATTPERRQRAVMPQTELLLFGNNILDGANVNTRSNGGFENEGIARIRNGEMPFEADDIVVVLVENATDTLEVNGSSRIVGIRVYDNATDYFNETALYTYAPQNPGQYANIQSDVSGLGDQYLRFNANVLRSDDPGAPRINQLLLVAGQDLSGVANNGETLVIDRVSDIDYNGNSTIEGSTTEDGNGWFNTENNLYVTQGIVPPICYVRGTLIETPNGPRFIETLKEGDLVTTLDHGPQPIRWIGRRRLPGTGINAPVRIRAGALGNVRDLWVSANHRMLLRGAAAELLFGQAEVLVAAKHLVNDDSIRIVPRAEVEYIHFLCDDHQIVFAEACPSESLYPGPQTLRSTCDTARAEILRLFPELEATETTGALSRYALTRREAQVMRKAG</sequence>
<dbReference type="EMBL" id="QPMK01000003">
    <property type="protein sequence ID" value="RDD67117.1"/>
    <property type="molecule type" value="Genomic_DNA"/>
</dbReference>
<name>A0A369TSL8_9RHOB</name>
<dbReference type="Pfam" id="PF13403">
    <property type="entry name" value="Hint_2"/>
    <property type="match status" value="1"/>
</dbReference>
<gene>
    <name evidence="2" type="ORF">DU478_05085</name>
</gene>
<dbReference type="AlphaFoldDB" id="A0A369TSL8"/>
<accession>A0A369TSL8</accession>
<proteinExistence type="predicted"/>
<dbReference type="Proteomes" id="UP000253977">
    <property type="component" value="Unassembled WGS sequence"/>
</dbReference>
<evidence type="ECO:0000313" key="2">
    <source>
        <dbReference type="EMBL" id="RDD67117.1"/>
    </source>
</evidence>
<reference evidence="2 3" key="1">
    <citation type="submission" date="2018-07" db="EMBL/GenBank/DDBJ databases">
        <title>Thalassococcus profundi sp. nov., a marine bacterium isolated from deep seawater of Okinawa Trough.</title>
        <authorList>
            <person name="Yu M."/>
        </authorList>
    </citation>
    <scope>NUCLEOTIDE SEQUENCE [LARGE SCALE GENOMIC DNA]</scope>
    <source>
        <strain evidence="2 3">WRAS1</strain>
    </source>
</reference>
<comment type="caution">
    <text evidence="2">The sequence shown here is derived from an EMBL/GenBank/DDBJ whole genome shotgun (WGS) entry which is preliminary data.</text>
</comment>
<dbReference type="Gene3D" id="2.170.16.10">
    <property type="entry name" value="Hedgehog/Intein (Hint) domain"/>
    <property type="match status" value="1"/>
</dbReference>
<dbReference type="SUPFAM" id="SSF51294">
    <property type="entry name" value="Hedgehog/intein (Hint) domain"/>
    <property type="match status" value="1"/>
</dbReference>
<feature type="domain" description="Hedgehog/Intein (Hint)" evidence="1">
    <location>
        <begin position="209"/>
        <end position="346"/>
    </location>
</feature>
<evidence type="ECO:0000313" key="3">
    <source>
        <dbReference type="Proteomes" id="UP000253977"/>
    </source>
</evidence>
<keyword evidence="3" id="KW-1185">Reference proteome</keyword>
<dbReference type="InterPro" id="IPR036844">
    <property type="entry name" value="Hint_dom_sf"/>
</dbReference>